<sequence length="182" mass="20435">MRFGRVTASTIHEASHCKTAEGALVCKIIGAAKAYDNVFMKRGRALEKFVLRILASKLKLEIKKCGIILIPELVVIGASADGLGDDFVVEIKCPSSKKTTSYYIKGGEICEKFKAQIDLQMFAAKKKRGLFCAADPNFEENGEFKYLWIEYDENYTRALIKRARAFWLEKILPVISKPYAAL</sequence>
<protein>
    <submittedName>
        <fullName evidence="1">Uncharacterized protein</fullName>
    </submittedName>
</protein>
<gene>
    <name evidence="1" type="ORF">QAD02_013603</name>
</gene>
<comment type="caution">
    <text evidence="1">The sequence shown here is derived from an EMBL/GenBank/DDBJ whole genome shotgun (WGS) entry which is preliminary data.</text>
</comment>
<accession>A0ACC2P4R4</accession>
<dbReference type="EMBL" id="CM056742">
    <property type="protein sequence ID" value="KAJ8677816.1"/>
    <property type="molecule type" value="Genomic_DNA"/>
</dbReference>
<evidence type="ECO:0000313" key="1">
    <source>
        <dbReference type="EMBL" id="KAJ8677816.1"/>
    </source>
</evidence>
<proteinExistence type="predicted"/>
<evidence type="ECO:0000313" key="2">
    <source>
        <dbReference type="Proteomes" id="UP001239111"/>
    </source>
</evidence>
<name>A0ACC2P4R4_9HYME</name>
<keyword evidence="2" id="KW-1185">Reference proteome</keyword>
<reference evidence="1" key="1">
    <citation type="submission" date="2023-04" db="EMBL/GenBank/DDBJ databases">
        <title>A chromosome-level genome assembly of the parasitoid wasp Eretmocerus hayati.</title>
        <authorList>
            <person name="Zhong Y."/>
            <person name="Liu S."/>
            <person name="Liu Y."/>
        </authorList>
    </citation>
    <scope>NUCLEOTIDE SEQUENCE</scope>
    <source>
        <strain evidence="1">ZJU_SS_LIU_2023</strain>
    </source>
</reference>
<dbReference type="Proteomes" id="UP001239111">
    <property type="component" value="Chromosome 2"/>
</dbReference>
<organism evidence="1 2">
    <name type="scientific">Eretmocerus hayati</name>
    <dbReference type="NCBI Taxonomy" id="131215"/>
    <lineage>
        <taxon>Eukaryota</taxon>
        <taxon>Metazoa</taxon>
        <taxon>Ecdysozoa</taxon>
        <taxon>Arthropoda</taxon>
        <taxon>Hexapoda</taxon>
        <taxon>Insecta</taxon>
        <taxon>Pterygota</taxon>
        <taxon>Neoptera</taxon>
        <taxon>Endopterygota</taxon>
        <taxon>Hymenoptera</taxon>
        <taxon>Apocrita</taxon>
        <taxon>Proctotrupomorpha</taxon>
        <taxon>Chalcidoidea</taxon>
        <taxon>Aphelinidae</taxon>
        <taxon>Aphelininae</taxon>
        <taxon>Eretmocerus</taxon>
    </lineage>
</organism>